<keyword evidence="2" id="KW-1185">Reference proteome</keyword>
<evidence type="ECO:0008006" key="3">
    <source>
        <dbReference type="Google" id="ProtNLM"/>
    </source>
</evidence>
<evidence type="ECO:0000313" key="2">
    <source>
        <dbReference type="Proteomes" id="UP001162483"/>
    </source>
</evidence>
<sequence length="38" mass="4109">MSCQSAPARMCGCPCYFPLCLSSCQFVVFNELPLCCGV</sequence>
<gene>
    <name evidence="1" type="ORF">SPARVUS_LOCUS16384748</name>
</gene>
<proteinExistence type="predicted"/>
<evidence type="ECO:0000313" key="1">
    <source>
        <dbReference type="EMBL" id="CAI9622974.1"/>
    </source>
</evidence>
<comment type="caution">
    <text evidence="1">The sequence shown here is derived from an EMBL/GenBank/DDBJ whole genome shotgun (WGS) entry which is preliminary data.</text>
</comment>
<reference evidence="1" key="1">
    <citation type="submission" date="2023-05" db="EMBL/GenBank/DDBJ databases">
        <authorList>
            <person name="Stuckert A."/>
        </authorList>
    </citation>
    <scope>NUCLEOTIDE SEQUENCE</scope>
</reference>
<accession>A0ABN9HN27</accession>
<protein>
    <recommendedName>
        <fullName evidence="3">Beta-defensin</fullName>
    </recommendedName>
</protein>
<feature type="non-terminal residue" evidence="1">
    <location>
        <position position="38"/>
    </location>
</feature>
<name>A0ABN9HN27_9NEOB</name>
<organism evidence="1 2">
    <name type="scientific">Staurois parvus</name>
    <dbReference type="NCBI Taxonomy" id="386267"/>
    <lineage>
        <taxon>Eukaryota</taxon>
        <taxon>Metazoa</taxon>
        <taxon>Chordata</taxon>
        <taxon>Craniata</taxon>
        <taxon>Vertebrata</taxon>
        <taxon>Euteleostomi</taxon>
        <taxon>Amphibia</taxon>
        <taxon>Batrachia</taxon>
        <taxon>Anura</taxon>
        <taxon>Neobatrachia</taxon>
        <taxon>Ranoidea</taxon>
        <taxon>Ranidae</taxon>
        <taxon>Staurois</taxon>
    </lineage>
</organism>
<dbReference type="Proteomes" id="UP001162483">
    <property type="component" value="Unassembled WGS sequence"/>
</dbReference>
<dbReference type="EMBL" id="CATNWA010021510">
    <property type="protein sequence ID" value="CAI9622974.1"/>
    <property type="molecule type" value="Genomic_DNA"/>
</dbReference>